<dbReference type="InterPro" id="IPR013097">
    <property type="entry name" value="Dabb"/>
</dbReference>
<dbReference type="EMBL" id="CP002546">
    <property type="protein sequence ID" value="ADY58879.1"/>
    <property type="molecule type" value="Genomic_DNA"/>
</dbReference>
<organism evidence="2 3">
    <name type="scientific">Rubinisphaera brasiliensis (strain ATCC 49424 / DSM 5305 / JCM 21570 / IAM 15109 / NBRC 103401 / IFAM 1448)</name>
    <name type="common">Planctomyces brasiliensis</name>
    <dbReference type="NCBI Taxonomy" id="756272"/>
    <lineage>
        <taxon>Bacteria</taxon>
        <taxon>Pseudomonadati</taxon>
        <taxon>Planctomycetota</taxon>
        <taxon>Planctomycetia</taxon>
        <taxon>Planctomycetales</taxon>
        <taxon>Planctomycetaceae</taxon>
        <taxon>Rubinisphaera</taxon>
    </lineage>
</organism>
<evidence type="ECO:0000259" key="1">
    <source>
        <dbReference type="PROSITE" id="PS51502"/>
    </source>
</evidence>
<dbReference type="InterPro" id="IPR011008">
    <property type="entry name" value="Dimeric_a/b-barrel"/>
</dbReference>
<name>F0SMR0_RUBBR</name>
<evidence type="ECO:0000313" key="2">
    <source>
        <dbReference type="EMBL" id="ADY58879.1"/>
    </source>
</evidence>
<dbReference type="Gene3D" id="3.30.70.100">
    <property type="match status" value="1"/>
</dbReference>
<sequence>MLAHIVYFTLNDNSEEKRQNLVDACQKYLKDHNGVKFFAAGVVGNEFDRPVNDRDYDVSLHVYFEDKETHDVYQTAEEHLTFIAEQKENWKQVRVFDSWVD</sequence>
<gene>
    <name evidence="2" type="ordered locus">Plabr_1267</name>
</gene>
<dbReference type="AlphaFoldDB" id="F0SMR0"/>
<reference evidence="3" key="1">
    <citation type="submission" date="2011-02" db="EMBL/GenBank/DDBJ databases">
        <title>The complete genome of Planctomyces brasiliensis DSM 5305.</title>
        <authorList>
            <person name="Lucas S."/>
            <person name="Copeland A."/>
            <person name="Lapidus A."/>
            <person name="Bruce D."/>
            <person name="Goodwin L."/>
            <person name="Pitluck S."/>
            <person name="Kyrpides N."/>
            <person name="Mavromatis K."/>
            <person name="Pagani I."/>
            <person name="Ivanova N."/>
            <person name="Ovchinnikova G."/>
            <person name="Lu M."/>
            <person name="Detter J.C."/>
            <person name="Han C."/>
            <person name="Land M."/>
            <person name="Hauser L."/>
            <person name="Markowitz V."/>
            <person name="Cheng J.-F."/>
            <person name="Hugenholtz P."/>
            <person name="Woyke T."/>
            <person name="Wu D."/>
            <person name="Tindall B."/>
            <person name="Pomrenke H.G."/>
            <person name="Brambilla E."/>
            <person name="Klenk H.-P."/>
            <person name="Eisen J.A."/>
        </authorList>
    </citation>
    <scope>NUCLEOTIDE SEQUENCE [LARGE SCALE GENOMIC DNA]</scope>
    <source>
        <strain evidence="3">ATCC 49424 / DSM 5305 / JCM 21570 / NBRC 103401 / IFAM 1448</strain>
    </source>
</reference>
<dbReference type="RefSeq" id="WP_013627611.1">
    <property type="nucleotide sequence ID" value="NC_015174.1"/>
</dbReference>
<dbReference type="PROSITE" id="PS51502">
    <property type="entry name" value="S_R_A_B_BARREL"/>
    <property type="match status" value="1"/>
</dbReference>
<dbReference type="SUPFAM" id="SSF54909">
    <property type="entry name" value="Dimeric alpha+beta barrel"/>
    <property type="match status" value="1"/>
</dbReference>
<feature type="domain" description="Stress-response A/B barrel" evidence="1">
    <location>
        <begin position="2"/>
        <end position="98"/>
    </location>
</feature>
<dbReference type="SMART" id="SM00886">
    <property type="entry name" value="Dabb"/>
    <property type="match status" value="1"/>
</dbReference>
<dbReference type="KEGG" id="pbs:Plabr_1267"/>
<dbReference type="eggNOG" id="ENOG5032UAW">
    <property type="taxonomic scope" value="Bacteria"/>
</dbReference>
<dbReference type="STRING" id="756272.Plabr_1267"/>
<dbReference type="HOGENOM" id="CLU_080664_5_1_0"/>
<accession>F0SMR0</accession>
<dbReference type="Pfam" id="PF07876">
    <property type="entry name" value="Dabb"/>
    <property type="match status" value="1"/>
</dbReference>
<dbReference type="Proteomes" id="UP000006860">
    <property type="component" value="Chromosome"/>
</dbReference>
<proteinExistence type="predicted"/>
<evidence type="ECO:0000313" key="3">
    <source>
        <dbReference type="Proteomes" id="UP000006860"/>
    </source>
</evidence>
<protein>
    <submittedName>
        <fullName evidence="2">Stress responsive alpha-beta barrel domain-containing protein</fullName>
    </submittedName>
</protein>
<keyword evidence="3" id="KW-1185">Reference proteome</keyword>
<dbReference type="OrthoDB" id="8114960at2"/>